<feature type="transmembrane region" description="Helical" evidence="9">
    <location>
        <begin position="642"/>
        <end position="662"/>
    </location>
</feature>
<dbReference type="SUPFAM" id="SSF53850">
    <property type="entry name" value="Periplasmic binding protein-like II"/>
    <property type="match status" value="1"/>
</dbReference>
<proteinExistence type="inferred from homology"/>
<dbReference type="AlphaFoldDB" id="A0A3T0E7X9"/>
<evidence type="ECO:0000256" key="3">
    <source>
        <dbReference type="ARBA" id="ARBA00022448"/>
    </source>
</evidence>
<dbReference type="NCBIfam" id="TIGR01098">
    <property type="entry name" value="3A0109s03R"/>
    <property type="match status" value="1"/>
</dbReference>
<dbReference type="InterPro" id="IPR005769">
    <property type="entry name" value="PhnE/PtxC"/>
</dbReference>
<dbReference type="Gene3D" id="3.40.190.10">
    <property type="entry name" value="Periplasmic binding protein-like II"/>
    <property type="match status" value="2"/>
</dbReference>
<organism evidence="10 11">
    <name type="scientific">Glycocaulis alkaliphilus</name>
    <dbReference type="NCBI Taxonomy" id="1434191"/>
    <lineage>
        <taxon>Bacteria</taxon>
        <taxon>Pseudomonadati</taxon>
        <taxon>Pseudomonadota</taxon>
        <taxon>Alphaproteobacteria</taxon>
        <taxon>Maricaulales</taxon>
        <taxon>Maricaulaceae</taxon>
        <taxon>Glycocaulis</taxon>
    </lineage>
</organism>
<evidence type="ECO:0000256" key="8">
    <source>
        <dbReference type="ARBA" id="ARBA00023136"/>
    </source>
</evidence>
<keyword evidence="11" id="KW-1185">Reference proteome</keyword>
<keyword evidence="6" id="KW-0732">Signal</keyword>
<evidence type="ECO:0000256" key="7">
    <source>
        <dbReference type="ARBA" id="ARBA00022989"/>
    </source>
</evidence>
<feature type="transmembrane region" description="Helical" evidence="9">
    <location>
        <begin position="384"/>
        <end position="403"/>
    </location>
</feature>
<dbReference type="InterPro" id="IPR005770">
    <property type="entry name" value="PhnD"/>
</dbReference>
<evidence type="ECO:0000256" key="6">
    <source>
        <dbReference type="ARBA" id="ARBA00022729"/>
    </source>
</evidence>
<dbReference type="NCBIfam" id="TIGR01097">
    <property type="entry name" value="PhnE"/>
    <property type="match status" value="1"/>
</dbReference>
<dbReference type="GO" id="GO:0043190">
    <property type="term" value="C:ATP-binding cassette (ABC) transporter complex"/>
    <property type="evidence" value="ECO:0007669"/>
    <property type="project" value="InterPro"/>
</dbReference>
<evidence type="ECO:0000256" key="5">
    <source>
        <dbReference type="ARBA" id="ARBA00022692"/>
    </source>
</evidence>
<accession>A0A3T0E7X9</accession>
<sequence>MMSFVRILAALALVCASGTALAQERERIVFSVISTEQTEAVEALWQPFVEDMEETTGLDIELVSAIDYAGVIEAMRFGQVDVGWFSNLSGLQAIRLADAEVFAKTLYPGGQEGYRSVILVREDSPIRTLEDLLVCDGSMSFALGDPNSTSGTLVPLAYIFAPRGIDPQSCFAQVTNANHEQTALAVVNGFVDAGTNNTTNLDRLAQTRPEALAGLRILWSSPLIQTDPIVWRRDLSEDVKSELLSFFLTYGFRGDAAQREYEQGVLDNLFLGGFLPATDEHLLPIRRLELMRDLAETQASEALEEGERTARLEQVELAMRELAVEERRVAVRDLADDLIAARSRMDAEPDAASADINSLVSAFLAAQPRIEVERRIRRVTAGELTRGLIGLGSGLALFAVLMIRSRPPRFGPSRLMSDRLIDAAIWSGLFGLLIWSFWPAEMFKLPLLGSNAPRMGEYIAGFFQLDLDGWETYARQTLITVQIALWGTVVAVIAAIPFGLLASRNIAPVWIVQPVRRLMDAFRAINELVVAAIFVAAVGLGPFAGVMALALHTTGVLAKLFSEAVEAIDDGPVEGVRATGAGPMNEVVWGVIPQVIPLWASYALYRFESNTRAATILGLIGAGGIGQVLIQNIRSFEYGKTATILLIIIAAVTAVDLISQMLRRRLV</sequence>
<keyword evidence="5 9" id="KW-0812">Transmembrane</keyword>
<evidence type="ECO:0000256" key="9">
    <source>
        <dbReference type="RuleBase" id="RU363032"/>
    </source>
</evidence>
<dbReference type="EMBL" id="CP018911">
    <property type="protein sequence ID" value="AZU03511.1"/>
    <property type="molecule type" value="Genomic_DNA"/>
</dbReference>
<keyword evidence="4" id="KW-1003">Cell membrane</keyword>
<dbReference type="PANTHER" id="PTHR30043:SF1">
    <property type="entry name" value="ABC TRANSPORT SYSTEM PERMEASE PROTEIN P69"/>
    <property type="match status" value="1"/>
</dbReference>
<evidence type="ECO:0000256" key="2">
    <source>
        <dbReference type="ARBA" id="ARBA00007162"/>
    </source>
</evidence>
<keyword evidence="7 9" id="KW-1133">Transmembrane helix</keyword>
<dbReference type="Pfam" id="PF12974">
    <property type="entry name" value="Phosphonate-bd"/>
    <property type="match status" value="1"/>
</dbReference>
<reference evidence="10 11" key="1">
    <citation type="submission" date="2016-12" db="EMBL/GenBank/DDBJ databases">
        <title>The genome of dimorphic prosthecate Glycocaulis alkaliphilus 6b-8t, isolated from crude oil dictates its adaptability in petroleum environments.</title>
        <authorList>
            <person name="Wu X.-L."/>
            <person name="Geng S."/>
        </authorList>
    </citation>
    <scope>NUCLEOTIDE SEQUENCE [LARGE SCALE GENOMIC DNA]</scope>
    <source>
        <strain evidence="10 11">6B-8</strain>
    </source>
</reference>
<dbReference type="SUPFAM" id="SSF161098">
    <property type="entry name" value="MetI-like"/>
    <property type="match status" value="1"/>
</dbReference>
<dbReference type="Pfam" id="PF00528">
    <property type="entry name" value="BPD_transp_1"/>
    <property type="match status" value="1"/>
</dbReference>
<dbReference type="Gene3D" id="1.10.3720.10">
    <property type="entry name" value="MetI-like"/>
    <property type="match status" value="1"/>
</dbReference>
<feature type="transmembrane region" description="Helical" evidence="9">
    <location>
        <begin position="587"/>
        <end position="605"/>
    </location>
</feature>
<keyword evidence="8 9" id="KW-0472">Membrane</keyword>
<comment type="subcellular location">
    <subcellularLocation>
        <location evidence="1 9">Cell membrane</location>
        <topology evidence="1 9">Multi-pass membrane protein</topology>
    </subcellularLocation>
</comment>
<feature type="transmembrane region" description="Helical" evidence="9">
    <location>
        <begin position="528"/>
        <end position="551"/>
    </location>
</feature>
<feature type="transmembrane region" description="Helical" evidence="9">
    <location>
        <begin position="612"/>
        <end position="630"/>
    </location>
</feature>
<dbReference type="GO" id="GO:0015416">
    <property type="term" value="F:ABC-type phosphonate transporter activity"/>
    <property type="evidence" value="ECO:0007669"/>
    <property type="project" value="InterPro"/>
</dbReference>
<dbReference type="Proteomes" id="UP000286954">
    <property type="component" value="Chromosome"/>
</dbReference>
<evidence type="ECO:0000256" key="1">
    <source>
        <dbReference type="ARBA" id="ARBA00004651"/>
    </source>
</evidence>
<feature type="transmembrane region" description="Helical" evidence="9">
    <location>
        <begin position="483"/>
        <end position="507"/>
    </location>
</feature>
<evidence type="ECO:0000313" key="10">
    <source>
        <dbReference type="EMBL" id="AZU03511.1"/>
    </source>
</evidence>
<dbReference type="Gene3D" id="1.20.58.90">
    <property type="match status" value="1"/>
</dbReference>
<comment type="similarity">
    <text evidence="2">Belongs to the phosphate/phosphite/phosphonate binding protein family.</text>
</comment>
<protein>
    <submittedName>
        <fullName evidence="10">Phosphonate ABC transporter inner membrane subunit</fullName>
    </submittedName>
</protein>
<dbReference type="InterPro" id="IPR000515">
    <property type="entry name" value="MetI-like"/>
</dbReference>
<feature type="transmembrane region" description="Helical" evidence="9">
    <location>
        <begin position="423"/>
        <end position="440"/>
    </location>
</feature>
<dbReference type="PANTHER" id="PTHR30043">
    <property type="entry name" value="PHOSPHONATES TRANSPORT SYSTEM PERMEASE PROTEIN"/>
    <property type="match status" value="1"/>
</dbReference>
<evidence type="ECO:0000313" key="11">
    <source>
        <dbReference type="Proteomes" id="UP000286954"/>
    </source>
</evidence>
<evidence type="ECO:0000256" key="4">
    <source>
        <dbReference type="ARBA" id="ARBA00022475"/>
    </source>
</evidence>
<dbReference type="PROSITE" id="PS50928">
    <property type="entry name" value="ABC_TM1"/>
    <property type="match status" value="1"/>
</dbReference>
<name>A0A3T0E7X9_9PROT</name>
<gene>
    <name evidence="10" type="ORF">X907_0971</name>
</gene>
<dbReference type="RefSeq" id="WP_127565886.1">
    <property type="nucleotide sequence ID" value="NZ_BMFB01000002.1"/>
</dbReference>
<dbReference type="OrthoDB" id="9802896at2"/>
<keyword evidence="3 9" id="KW-0813">Transport</keyword>
<dbReference type="KEGG" id="gak:X907_0971"/>
<comment type="similarity">
    <text evidence="9">Belongs to the binding-protein-dependent transport system permease family.</text>
</comment>
<dbReference type="InterPro" id="IPR035906">
    <property type="entry name" value="MetI-like_sf"/>
</dbReference>